<organism evidence="11">
    <name type="scientific">Echinostoma caproni</name>
    <dbReference type="NCBI Taxonomy" id="27848"/>
    <lineage>
        <taxon>Eukaryota</taxon>
        <taxon>Metazoa</taxon>
        <taxon>Spiralia</taxon>
        <taxon>Lophotrochozoa</taxon>
        <taxon>Platyhelminthes</taxon>
        <taxon>Trematoda</taxon>
        <taxon>Digenea</taxon>
        <taxon>Plagiorchiida</taxon>
        <taxon>Echinostomata</taxon>
        <taxon>Echinostomatoidea</taxon>
        <taxon>Echinostomatidae</taxon>
        <taxon>Echinostoma</taxon>
    </lineage>
</organism>
<dbReference type="OrthoDB" id="20273at2759"/>
<dbReference type="WBParaSite" id="ECPE_0001605901-mRNA-1">
    <property type="protein sequence ID" value="ECPE_0001605901-mRNA-1"/>
    <property type="gene ID" value="ECPE_0001605901"/>
</dbReference>
<evidence type="ECO:0000256" key="6">
    <source>
        <dbReference type="ARBA" id="ARBA00022679"/>
    </source>
</evidence>
<keyword evidence="6" id="KW-0808">Transferase</keyword>
<dbReference type="GO" id="GO:0006488">
    <property type="term" value="P:dolichol-linked oligosaccharide biosynthetic process"/>
    <property type="evidence" value="ECO:0007669"/>
    <property type="project" value="InterPro"/>
</dbReference>
<reference evidence="9 10" key="2">
    <citation type="submission" date="2018-11" db="EMBL/GenBank/DDBJ databases">
        <authorList>
            <consortium name="Pathogen Informatics"/>
        </authorList>
    </citation>
    <scope>NUCLEOTIDE SEQUENCE [LARGE SCALE GENOMIC DNA]</scope>
    <source>
        <strain evidence="9 10">Egypt</strain>
    </source>
</reference>
<evidence type="ECO:0000313" key="11">
    <source>
        <dbReference type="WBParaSite" id="ECPE_0001605901-mRNA-1"/>
    </source>
</evidence>
<dbReference type="PANTHER" id="PTHR12867:SF6">
    <property type="entry name" value="N-ACETYLGLUCOSAMINYLDIPHOSPHODOLICHOL N-ACETYLGLUCOSAMINYLTRANSFERASE"/>
    <property type="match status" value="1"/>
</dbReference>
<keyword evidence="5" id="KW-0328">Glycosyltransferase</keyword>
<dbReference type="GO" id="GO:0005783">
    <property type="term" value="C:endoplasmic reticulum"/>
    <property type="evidence" value="ECO:0007669"/>
    <property type="project" value="UniProtKB-SubCell"/>
</dbReference>
<accession>A0A183B9Y4</accession>
<dbReference type="GO" id="GO:0004577">
    <property type="term" value="F:N-acetylglucosaminyldiphosphodolichol N-acetylglucosaminyltransferase activity"/>
    <property type="evidence" value="ECO:0007669"/>
    <property type="project" value="UniProtKB-EC"/>
</dbReference>
<dbReference type="Pfam" id="PF04101">
    <property type="entry name" value="Glyco_tran_28_C"/>
    <property type="match status" value="1"/>
</dbReference>
<dbReference type="InterPro" id="IPR007235">
    <property type="entry name" value="Glyco_trans_28_C"/>
</dbReference>
<evidence type="ECO:0000256" key="1">
    <source>
        <dbReference type="ARBA" id="ARBA00004240"/>
    </source>
</evidence>
<gene>
    <name evidence="9" type="ORF">ECPE_LOCUS16019</name>
</gene>
<dbReference type="EMBL" id="UZAN01062644">
    <property type="protein sequence ID" value="VDP93291.1"/>
    <property type="molecule type" value="Genomic_DNA"/>
</dbReference>
<feature type="domain" description="Glycosyl transferase family 28 C-terminal" evidence="8">
    <location>
        <begin position="75"/>
        <end position="225"/>
    </location>
</feature>
<evidence type="ECO:0000256" key="4">
    <source>
        <dbReference type="ARBA" id="ARBA00017468"/>
    </source>
</evidence>
<sequence length="262" mass="28729">MKLPRAPRVLANPNVVVIGGILEHLMLVNETQVESNNAATGQPIFSPGPTSIGSLDFGQQNTLINPKEPSHTMATVFVTVGTTQFDDLVVEVNKPSFHIALWLIGYRKLIVQYGNGTIIPESPSAESIKEVFERLKCHGTKRDIQPLVLEAFRFKSDLESEFLAASLVISHGGAGTCLRALTPGGERRLIVVINETLMGNHQEELASALSEGRHALATTPSKLIGFLLQDSEAIQIPSQVSNHIIRVNFPTDTFYEMSHRFH</sequence>
<evidence type="ECO:0000256" key="2">
    <source>
        <dbReference type="ARBA" id="ARBA00006962"/>
    </source>
</evidence>
<evidence type="ECO:0000313" key="10">
    <source>
        <dbReference type="Proteomes" id="UP000272942"/>
    </source>
</evidence>
<evidence type="ECO:0000259" key="8">
    <source>
        <dbReference type="Pfam" id="PF04101"/>
    </source>
</evidence>
<keyword evidence="7" id="KW-0256">Endoplasmic reticulum</keyword>
<proteinExistence type="inferred from homology"/>
<keyword evidence="10" id="KW-1185">Reference proteome</keyword>
<protein>
    <recommendedName>
        <fullName evidence="4">UDP-N-acetylglucosamine transferase subunit ALG13</fullName>
        <ecNumber evidence="3">2.4.1.141</ecNumber>
    </recommendedName>
</protein>
<dbReference type="AlphaFoldDB" id="A0A183B9Y4"/>
<evidence type="ECO:0000256" key="7">
    <source>
        <dbReference type="ARBA" id="ARBA00022824"/>
    </source>
</evidence>
<comment type="similarity">
    <text evidence="2">Belongs to the glycosyltransferase 28 family.</text>
</comment>
<evidence type="ECO:0000256" key="5">
    <source>
        <dbReference type="ARBA" id="ARBA00022676"/>
    </source>
</evidence>
<dbReference type="Gene3D" id="3.40.50.2000">
    <property type="entry name" value="Glycogen Phosphorylase B"/>
    <property type="match status" value="1"/>
</dbReference>
<comment type="subcellular location">
    <subcellularLocation>
        <location evidence="1">Endoplasmic reticulum</location>
    </subcellularLocation>
</comment>
<evidence type="ECO:0000313" key="9">
    <source>
        <dbReference type="EMBL" id="VDP93291.1"/>
    </source>
</evidence>
<dbReference type="EC" id="2.4.1.141" evidence="3"/>
<dbReference type="Proteomes" id="UP000272942">
    <property type="component" value="Unassembled WGS sequence"/>
</dbReference>
<evidence type="ECO:0000256" key="3">
    <source>
        <dbReference type="ARBA" id="ARBA00012614"/>
    </source>
</evidence>
<dbReference type="PANTHER" id="PTHR12867">
    <property type="entry name" value="GLYCOSYL TRANSFERASE-RELATED"/>
    <property type="match status" value="1"/>
</dbReference>
<reference evidence="11" key="1">
    <citation type="submission" date="2016-06" db="UniProtKB">
        <authorList>
            <consortium name="WormBaseParasite"/>
        </authorList>
    </citation>
    <scope>IDENTIFICATION</scope>
</reference>
<dbReference type="InterPro" id="IPR039042">
    <property type="entry name" value="Alg13-like"/>
</dbReference>
<name>A0A183B9Y4_9TREM</name>